<gene>
    <name evidence="2" type="ORF">RcapNL_00043</name>
</gene>
<reference evidence="2 3" key="1">
    <citation type="submission" date="2011-11" db="EMBL/GenBank/DDBJ databases">
        <authorList>
            <person name="Hynes A.P."/>
            <person name="Lang A.S."/>
        </authorList>
    </citation>
    <scope>NUCLEOTIDE SEQUENCE [LARGE SCALE GENOMIC DNA]</scope>
</reference>
<feature type="region of interest" description="Disordered" evidence="1">
    <location>
        <begin position="70"/>
        <end position="118"/>
    </location>
</feature>
<dbReference type="KEGG" id="vg:14698248"/>
<organism evidence="2 3">
    <name type="scientific">Rhodobacter phage RcapNL</name>
    <dbReference type="NCBI Taxonomy" id="1131316"/>
    <lineage>
        <taxon>Viruses</taxon>
        <taxon>Duplodnaviria</taxon>
        <taxon>Heunggongvirae</taxon>
        <taxon>Uroviricota</taxon>
        <taxon>Caudoviricetes</taxon>
        <taxon>Capnelvirus</taxon>
        <taxon>Capnelvirus RcapNL</taxon>
    </lineage>
</organism>
<evidence type="ECO:0000313" key="3">
    <source>
        <dbReference type="Proteomes" id="UP000007518"/>
    </source>
</evidence>
<keyword evidence="3" id="KW-1185">Reference proteome</keyword>
<proteinExistence type="predicted"/>
<sequence>MTALRSIDQILGLAEDGMYLPDLLDRVEAANVDMRQFAQDHGKASVKIKLSIALEIDRLGQVQLTIDDEVTTSKPPKRKTAAWLNGTGGLTAENPAQSRMQIRDTGNGARELRTPSQA</sequence>
<evidence type="ECO:0000313" key="2">
    <source>
        <dbReference type="EMBL" id="AFA44883.1"/>
    </source>
</evidence>
<dbReference type="Proteomes" id="UP000007518">
    <property type="component" value="Segment"/>
</dbReference>
<dbReference type="RefSeq" id="YP_007518425.1">
    <property type="nucleotide sequence ID" value="NC_020489.1"/>
</dbReference>
<protein>
    <submittedName>
        <fullName evidence="2">Uncharacterized protein</fullName>
    </submittedName>
</protein>
<evidence type="ECO:0000256" key="1">
    <source>
        <dbReference type="SAM" id="MobiDB-lite"/>
    </source>
</evidence>
<accession>H6WBP6</accession>
<dbReference type="GeneID" id="14698248"/>
<dbReference type="EMBL" id="JQ066768">
    <property type="protein sequence ID" value="AFA44883.1"/>
    <property type="molecule type" value="Genomic_DNA"/>
</dbReference>
<name>H6WBP6_9CAUD</name>